<organism evidence="2 3">
    <name type="scientific">Dryococelus australis</name>
    <dbReference type="NCBI Taxonomy" id="614101"/>
    <lineage>
        <taxon>Eukaryota</taxon>
        <taxon>Metazoa</taxon>
        <taxon>Ecdysozoa</taxon>
        <taxon>Arthropoda</taxon>
        <taxon>Hexapoda</taxon>
        <taxon>Insecta</taxon>
        <taxon>Pterygota</taxon>
        <taxon>Neoptera</taxon>
        <taxon>Polyneoptera</taxon>
        <taxon>Phasmatodea</taxon>
        <taxon>Verophasmatodea</taxon>
        <taxon>Anareolatae</taxon>
        <taxon>Phasmatidae</taxon>
        <taxon>Eurycanthinae</taxon>
        <taxon>Dryococelus</taxon>
    </lineage>
</organism>
<dbReference type="EMBL" id="JARBHB010000015">
    <property type="protein sequence ID" value="KAJ8867898.1"/>
    <property type="molecule type" value="Genomic_DNA"/>
</dbReference>
<feature type="domain" description="DDE-1" evidence="1">
    <location>
        <begin position="100"/>
        <end position="174"/>
    </location>
</feature>
<comment type="caution">
    <text evidence="2">The sequence shown here is derived from an EMBL/GenBank/DDBJ whole genome shotgun (WGS) entry which is preliminary data.</text>
</comment>
<gene>
    <name evidence="2" type="ORF">PR048_031705</name>
</gene>
<dbReference type="Pfam" id="PF03184">
    <property type="entry name" value="DDE_1"/>
    <property type="match status" value="1"/>
</dbReference>
<evidence type="ECO:0000313" key="3">
    <source>
        <dbReference type="Proteomes" id="UP001159363"/>
    </source>
</evidence>
<protein>
    <recommendedName>
        <fullName evidence="1">DDE-1 domain-containing protein</fullName>
    </recommendedName>
</protein>
<dbReference type="InterPro" id="IPR004875">
    <property type="entry name" value="DDE_SF_endonuclease_dom"/>
</dbReference>
<reference evidence="2 3" key="1">
    <citation type="submission" date="2023-02" db="EMBL/GenBank/DDBJ databases">
        <title>LHISI_Scaffold_Assembly.</title>
        <authorList>
            <person name="Stuart O.P."/>
            <person name="Cleave R."/>
            <person name="Magrath M.J.L."/>
            <person name="Mikheyev A.S."/>
        </authorList>
    </citation>
    <scope>NUCLEOTIDE SEQUENCE [LARGE SCALE GENOMIC DNA]</scope>
    <source>
        <strain evidence="2">Daus_M_001</strain>
        <tissue evidence="2">Leg muscle</tissue>
    </source>
</reference>
<proteinExistence type="predicted"/>
<name>A0ABQ9G8Y7_9NEOP</name>
<keyword evidence="3" id="KW-1185">Reference proteome</keyword>
<dbReference type="Proteomes" id="UP001159363">
    <property type="component" value="Chromosome 14"/>
</dbReference>
<sequence length="197" mass="22378">MPRKWLREFSIQPRVQWMEEQLVEAVSRITRVQTERYYGIPARALDRRMKSRNLVETGLGPSGTFCPENEKRLVPHIQKLSSSGFAPDRTRCVLLLAAVLLLILDGHTPQNISLDLLLLADDNGGILLCLPPHSKQALQPVNRAFFVPLKAEYNDDANSFMNITQVKKNKNQACENGNTDRECVEGSSVNWNSYQWV</sequence>
<accession>A0ABQ9G8Y7</accession>
<evidence type="ECO:0000259" key="1">
    <source>
        <dbReference type="Pfam" id="PF03184"/>
    </source>
</evidence>
<evidence type="ECO:0000313" key="2">
    <source>
        <dbReference type="EMBL" id="KAJ8867898.1"/>
    </source>
</evidence>